<dbReference type="RefSeq" id="XP_018285872.1">
    <property type="nucleotide sequence ID" value="XM_018437101.1"/>
</dbReference>
<reference evidence="2" key="1">
    <citation type="submission" date="2015-06" db="EMBL/GenBank/DDBJ databases">
        <title>Expansion of signal transduction pathways in fungi by whole-genome duplication.</title>
        <authorList>
            <consortium name="DOE Joint Genome Institute"/>
            <person name="Corrochano L.M."/>
            <person name="Kuo A."/>
            <person name="Marcet-Houben M."/>
            <person name="Polaino S."/>
            <person name="Salamov A."/>
            <person name="Villalobos J.M."/>
            <person name="Alvarez M.I."/>
            <person name="Avalos J."/>
            <person name="Benito E.P."/>
            <person name="Benoit I."/>
            <person name="Burger G."/>
            <person name="Camino L.P."/>
            <person name="Canovas D."/>
            <person name="Cerda-Olmedo E."/>
            <person name="Cheng J.-F."/>
            <person name="Dominguez A."/>
            <person name="Elias M."/>
            <person name="Eslava A.P."/>
            <person name="Glaser F."/>
            <person name="Grimwood J."/>
            <person name="Gutierrez G."/>
            <person name="Heitman J."/>
            <person name="Henrissat B."/>
            <person name="Iturriaga E.A."/>
            <person name="Lang B.F."/>
            <person name="Lavin J.L."/>
            <person name="Lee S."/>
            <person name="Li W."/>
            <person name="Lindquist E."/>
            <person name="Lopez-Garcia S."/>
            <person name="Luque E.M."/>
            <person name="Marcos A.T."/>
            <person name="Martin J."/>
            <person name="McCluskey K."/>
            <person name="Medina H.R."/>
            <person name="Miralles-Duran A."/>
            <person name="Miyazaki A."/>
            <person name="Munoz-Torres E."/>
            <person name="Oguiza J.A."/>
            <person name="Ohm R."/>
            <person name="Olmedo M."/>
            <person name="Orejas M."/>
            <person name="Ortiz-Castellanos L."/>
            <person name="Pisabarro A.G."/>
            <person name="Rodriguez-Romero J."/>
            <person name="Ruiz-Herrera J."/>
            <person name="Ruiz-Vazquez R."/>
            <person name="Sanz C."/>
            <person name="Schackwitz W."/>
            <person name="Schmutz J."/>
            <person name="Shahriari M."/>
            <person name="Shelest E."/>
            <person name="Silva-Franco F."/>
            <person name="Soanes D."/>
            <person name="Syed K."/>
            <person name="Tagua V.G."/>
            <person name="Talbot N.J."/>
            <person name="Thon M."/>
            <person name="De vries R.P."/>
            <person name="Wiebenga A."/>
            <person name="Yadav J.S."/>
            <person name="Braun E.L."/>
            <person name="Baker S."/>
            <person name="Garre V."/>
            <person name="Horwitz B."/>
            <person name="Torres-Martinez S."/>
            <person name="Idnurm A."/>
            <person name="Herrera-Estrella A."/>
            <person name="Gabaldon T."/>
            <person name="Grigoriev I.V."/>
        </authorList>
    </citation>
    <scope>NUCLEOTIDE SEQUENCE [LARGE SCALE GENOMIC DNA]</scope>
    <source>
        <strain evidence="2">NRRL 1555(-)</strain>
    </source>
</reference>
<dbReference type="EMBL" id="KV440997">
    <property type="protein sequence ID" value="OAD67832.1"/>
    <property type="molecule type" value="Genomic_DNA"/>
</dbReference>
<accession>A0A162TDY8</accession>
<evidence type="ECO:0000313" key="2">
    <source>
        <dbReference type="Proteomes" id="UP000077315"/>
    </source>
</evidence>
<dbReference type="VEuPathDB" id="FungiDB:PHYBLDRAFT_173747"/>
<dbReference type="Proteomes" id="UP000077315">
    <property type="component" value="Unassembled WGS sequence"/>
</dbReference>
<dbReference type="AlphaFoldDB" id="A0A162TDY8"/>
<dbReference type="InParanoid" id="A0A162TDY8"/>
<proteinExistence type="predicted"/>
<dbReference type="GeneID" id="28998007"/>
<protein>
    <submittedName>
        <fullName evidence="1">Uncharacterized protein</fullName>
    </submittedName>
</protein>
<evidence type="ECO:0000313" key="1">
    <source>
        <dbReference type="EMBL" id="OAD67832.1"/>
    </source>
</evidence>
<name>A0A162TDY8_PHYB8</name>
<organism evidence="1 2">
    <name type="scientific">Phycomyces blakesleeanus (strain ATCC 8743b / DSM 1359 / FGSC 10004 / NBRC 33097 / NRRL 1555)</name>
    <dbReference type="NCBI Taxonomy" id="763407"/>
    <lineage>
        <taxon>Eukaryota</taxon>
        <taxon>Fungi</taxon>
        <taxon>Fungi incertae sedis</taxon>
        <taxon>Mucoromycota</taxon>
        <taxon>Mucoromycotina</taxon>
        <taxon>Mucoromycetes</taxon>
        <taxon>Mucorales</taxon>
        <taxon>Phycomycetaceae</taxon>
        <taxon>Phycomyces</taxon>
    </lineage>
</organism>
<keyword evidence="2" id="KW-1185">Reference proteome</keyword>
<gene>
    <name evidence="1" type="ORF">PHYBLDRAFT_173747</name>
</gene>
<sequence>MQYYTIQCYTEQYSTVRYGTVHCSAVRLKIGNITPKLCATATRDGRTESVLKCLRFYPSIRSWFKVQFRQDLLRKRITRTSLKYELYFVIIDINRKDINIRRKNVQVLSKHKKNKFLIKSCRGGEVEWTVYCTFLSKNKNTVNSLYLIDYPSKEDFLFRMCIVFVNAVKAMQYNTTRQNKTRPDQTKSKLYFQTFVIIVTQAKAFYPK</sequence>